<reference evidence="3" key="1">
    <citation type="submission" date="2021-05" db="EMBL/GenBank/DDBJ databases">
        <authorList>
            <person name="Pietrasiak N."/>
            <person name="Ward R."/>
            <person name="Stajich J.E."/>
            <person name="Kurbessoian T."/>
        </authorList>
    </citation>
    <scope>NUCLEOTIDE SEQUENCE</scope>
    <source>
        <strain evidence="3">UHER 2000/2452</strain>
    </source>
</reference>
<dbReference type="GO" id="GO:0005576">
    <property type="term" value="C:extracellular region"/>
    <property type="evidence" value="ECO:0007669"/>
    <property type="project" value="UniProtKB-SubCell"/>
</dbReference>
<dbReference type="InterPro" id="IPR018511">
    <property type="entry name" value="Hemolysin-typ_Ca-bd_CS"/>
</dbReference>
<protein>
    <recommendedName>
        <fullName evidence="5">Calcium-binding protein</fullName>
    </recommendedName>
</protein>
<accession>A0A951QDX9</accession>
<proteinExistence type="predicted"/>
<dbReference type="GO" id="GO:0005509">
    <property type="term" value="F:calcium ion binding"/>
    <property type="evidence" value="ECO:0007669"/>
    <property type="project" value="InterPro"/>
</dbReference>
<dbReference type="InterPro" id="IPR011049">
    <property type="entry name" value="Serralysin-like_metalloprot_C"/>
</dbReference>
<evidence type="ECO:0000256" key="1">
    <source>
        <dbReference type="ARBA" id="ARBA00004613"/>
    </source>
</evidence>
<dbReference type="PROSITE" id="PS00330">
    <property type="entry name" value="HEMOLYSIN_CALCIUM"/>
    <property type="match status" value="2"/>
</dbReference>
<keyword evidence="2" id="KW-0964">Secreted</keyword>
<organism evidence="3 4">
    <name type="scientific">Drouetiella hepatica Uher 2000/2452</name>
    <dbReference type="NCBI Taxonomy" id="904376"/>
    <lineage>
        <taxon>Bacteria</taxon>
        <taxon>Bacillati</taxon>
        <taxon>Cyanobacteriota</taxon>
        <taxon>Cyanophyceae</taxon>
        <taxon>Oculatellales</taxon>
        <taxon>Oculatellaceae</taxon>
        <taxon>Drouetiella</taxon>
    </lineage>
</organism>
<dbReference type="Pfam" id="PF00353">
    <property type="entry name" value="HemolysinCabind"/>
    <property type="match status" value="5"/>
</dbReference>
<name>A0A951QDX9_9CYAN</name>
<dbReference type="InterPro" id="IPR001343">
    <property type="entry name" value="Hemolysn_Ca-bd"/>
</dbReference>
<reference evidence="3" key="2">
    <citation type="journal article" date="2022" name="Microbiol. Resour. Announc.">
        <title>Metagenome Sequencing to Explore Phylogenomics of Terrestrial Cyanobacteria.</title>
        <authorList>
            <person name="Ward R.D."/>
            <person name="Stajich J.E."/>
            <person name="Johansen J.R."/>
            <person name="Huntemann M."/>
            <person name="Clum A."/>
            <person name="Foster B."/>
            <person name="Foster B."/>
            <person name="Roux S."/>
            <person name="Palaniappan K."/>
            <person name="Varghese N."/>
            <person name="Mukherjee S."/>
            <person name="Reddy T.B.K."/>
            <person name="Daum C."/>
            <person name="Copeland A."/>
            <person name="Chen I.A."/>
            <person name="Ivanova N.N."/>
            <person name="Kyrpides N.C."/>
            <person name="Shapiro N."/>
            <person name="Eloe-Fadrosh E.A."/>
            <person name="Pietrasiak N."/>
        </authorList>
    </citation>
    <scope>NUCLEOTIDE SEQUENCE</scope>
    <source>
        <strain evidence="3">UHER 2000/2452</strain>
    </source>
</reference>
<sequence length="268" mass="27797">MANVILSLRDDVFTDSDGSNVIRALAGDDFVRARGGNDEIRGGFGKDLLHGDDGEDRVYGEEGDDKVYGEAGNDKLYGGIGDDLLKGGDDNDLLKGELGNDRLYGDAGNDILDGGAGSDKLYGGTGNDTLIGGSIGSTDELYGGAGDDLLRSVGVGTVLLNGFGGGVGNERDILEGGASSDTFILGVKNNKYYDGPGSGLAEIRNFNKVLDKVQLSGREVDYSLSKENFGLGSSANDTVLRLAGTQDVIAVFVDTDGLALNAGYVKFV</sequence>
<dbReference type="AlphaFoldDB" id="A0A951QDX9"/>
<dbReference type="Gene3D" id="2.150.10.10">
    <property type="entry name" value="Serralysin-like metalloprotease, C-terminal"/>
    <property type="match status" value="3"/>
</dbReference>
<evidence type="ECO:0000313" key="3">
    <source>
        <dbReference type="EMBL" id="MBW4660030.1"/>
    </source>
</evidence>
<dbReference type="PANTHER" id="PTHR38340">
    <property type="entry name" value="S-LAYER PROTEIN"/>
    <property type="match status" value="1"/>
</dbReference>
<dbReference type="SUPFAM" id="SSF51120">
    <property type="entry name" value="beta-Roll"/>
    <property type="match status" value="2"/>
</dbReference>
<dbReference type="Proteomes" id="UP000757435">
    <property type="component" value="Unassembled WGS sequence"/>
</dbReference>
<evidence type="ECO:0000313" key="4">
    <source>
        <dbReference type="Proteomes" id="UP000757435"/>
    </source>
</evidence>
<dbReference type="EMBL" id="JAHHHD010000017">
    <property type="protein sequence ID" value="MBW4660030.1"/>
    <property type="molecule type" value="Genomic_DNA"/>
</dbReference>
<dbReference type="PRINTS" id="PR00313">
    <property type="entry name" value="CABNDNGRPT"/>
</dbReference>
<evidence type="ECO:0000256" key="2">
    <source>
        <dbReference type="ARBA" id="ARBA00022525"/>
    </source>
</evidence>
<dbReference type="PANTHER" id="PTHR38340:SF1">
    <property type="entry name" value="S-LAYER PROTEIN"/>
    <property type="match status" value="1"/>
</dbReference>
<dbReference type="InterPro" id="IPR050557">
    <property type="entry name" value="RTX_toxin/Mannuronan_C5-epim"/>
</dbReference>
<evidence type="ECO:0008006" key="5">
    <source>
        <dbReference type="Google" id="ProtNLM"/>
    </source>
</evidence>
<comment type="caution">
    <text evidence="3">The sequence shown here is derived from an EMBL/GenBank/DDBJ whole genome shotgun (WGS) entry which is preliminary data.</text>
</comment>
<comment type="subcellular location">
    <subcellularLocation>
        <location evidence="1">Secreted</location>
    </subcellularLocation>
</comment>
<gene>
    <name evidence="3" type="ORF">KME15_15250</name>
</gene>